<dbReference type="InParanoid" id="A0A2K3E7G3"/>
<dbReference type="GO" id="GO:0071586">
    <property type="term" value="P:CAAX-box protein processing"/>
    <property type="evidence" value="ECO:0000318"/>
    <property type="project" value="GO_Central"/>
</dbReference>
<feature type="domain" description="CAAX prenyl protease 2/Lysostaphin resistance protein A-like" evidence="13">
    <location>
        <begin position="214"/>
        <end position="319"/>
    </location>
</feature>
<comment type="subcellular location">
    <subcellularLocation>
        <location evidence="1">Endoplasmic reticulum membrane</location>
        <topology evidence="1">Multi-pass membrane protein</topology>
    </subcellularLocation>
</comment>
<dbReference type="PANTHER" id="PTHR13046:SF0">
    <property type="entry name" value="CAAX PRENYL PROTEASE 2"/>
    <property type="match status" value="1"/>
</dbReference>
<feature type="transmembrane region" description="Helical" evidence="12">
    <location>
        <begin position="334"/>
        <end position="353"/>
    </location>
</feature>
<dbReference type="InterPro" id="IPR003675">
    <property type="entry name" value="Rce1/LyrA-like_dom"/>
</dbReference>
<dbReference type="STRING" id="3055.A0A2K3E7G3"/>
<dbReference type="AlphaFoldDB" id="A0A2K3E7G3"/>
<protein>
    <recommendedName>
        <fullName evidence="10">intramembrane prenyl-peptidase Rce1</fullName>
        <ecNumber evidence="10">3.4.26.1</ecNumber>
    </recommendedName>
</protein>
<dbReference type="InterPro" id="IPR039731">
    <property type="entry name" value="Rce1"/>
</dbReference>
<dbReference type="OrthoDB" id="271604at2759"/>
<dbReference type="ExpressionAtlas" id="A0A2K3E7G3">
    <property type="expression patterns" value="baseline"/>
</dbReference>
<proteinExistence type="inferred from homology"/>
<reference evidence="14 15" key="1">
    <citation type="journal article" date="2007" name="Science">
        <title>The Chlamydomonas genome reveals the evolution of key animal and plant functions.</title>
        <authorList>
            <person name="Merchant S.S."/>
            <person name="Prochnik S.E."/>
            <person name="Vallon O."/>
            <person name="Harris E.H."/>
            <person name="Karpowicz S.J."/>
            <person name="Witman G.B."/>
            <person name="Terry A."/>
            <person name="Salamov A."/>
            <person name="Fritz-Laylin L.K."/>
            <person name="Marechal-Drouard L."/>
            <person name="Marshall W.F."/>
            <person name="Qu L.H."/>
            <person name="Nelson D.R."/>
            <person name="Sanderfoot A.A."/>
            <person name="Spalding M.H."/>
            <person name="Kapitonov V.V."/>
            <person name="Ren Q."/>
            <person name="Ferris P."/>
            <person name="Lindquist E."/>
            <person name="Shapiro H."/>
            <person name="Lucas S.M."/>
            <person name="Grimwood J."/>
            <person name="Schmutz J."/>
            <person name="Cardol P."/>
            <person name="Cerutti H."/>
            <person name="Chanfreau G."/>
            <person name="Chen C.L."/>
            <person name="Cognat V."/>
            <person name="Croft M.T."/>
            <person name="Dent R."/>
            <person name="Dutcher S."/>
            <person name="Fernandez E."/>
            <person name="Fukuzawa H."/>
            <person name="Gonzalez-Ballester D."/>
            <person name="Gonzalez-Halphen D."/>
            <person name="Hallmann A."/>
            <person name="Hanikenne M."/>
            <person name="Hippler M."/>
            <person name="Inwood W."/>
            <person name="Jabbari K."/>
            <person name="Kalanon M."/>
            <person name="Kuras R."/>
            <person name="Lefebvre P.A."/>
            <person name="Lemaire S.D."/>
            <person name="Lobanov A.V."/>
            <person name="Lohr M."/>
            <person name="Manuell A."/>
            <person name="Meier I."/>
            <person name="Mets L."/>
            <person name="Mittag M."/>
            <person name="Mittelmeier T."/>
            <person name="Moroney J.V."/>
            <person name="Moseley J."/>
            <person name="Napoli C."/>
            <person name="Nedelcu A.M."/>
            <person name="Niyogi K."/>
            <person name="Novoselov S.V."/>
            <person name="Paulsen I.T."/>
            <person name="Pazour G."/>
            <person name="Purton S."/>
            <person name="Ral J.P."/>
            <person name="Riano-Pachon D.M."/>
            <person name="Riekhof W."/>
            <person name="Rymarquis L."/>
            <person name="Schroda M."/>
            <person name="Stern D."/>
            <person name="Umen J."/>
            <person name="Willows R."/>
            <person name="Wilson N."/>
            <person name="Zimmer S.L."/>
            <person name="Allmer J."/>
            <person name="Balk J."/>
            <person name="Bisova K."/>
            <person name="Chen C.J."/>
            <person name="Elias M."/>
            <person name="Gendler K."/>
            <person name="Hauser C."/>
            <person name="Lamb M.R."/>
            <person name="Ledford H."/>
            <person name="Long J.C."/>
            <person name="Minagawa J."/>
            <person name="Page M.D."/>
            <person name="Pan J."/>
            <person name="Pootakham W."/>
            <person name="Roje S."/>
            <person name="Rose A."/>
            <person name="Stahlberg E."/>
            <person name="Terauchi A.M."/>
            <person name="Yang P."/>
            <person name="Ball S."/>
            <person name="Bowler C."/>
            <person name="Dieckmann C.L."/>
            <person name="Gladyshev V.N."/>
            <person name="Green P."/>
            <person name="Jorgensen R."/>
            <person name="Mayfield S."/>
            <person name="Mueller-Roeber B."/>
            <person name="Rajamani S."/>
            <person name="Sayre R.T."/>
            <person name="Brokstein P."/>
            <person name="Dubchak I."/>
            <person name="Goodstein D."/>
            <person name="Hornick L."/>
            <person name="Huang Y.W."/>
            <person name="Jhaveri J."/>
            <person name="Luo Y."/>
            <person name="Martinez D."/>
            <person name="Ngau W.C."/>
            <person name="Otillar B."/>
            <person name="Poliakov A."/>
            <person name="Porter A."/>
            <person name="Szajkowski L."/>
            <person name="Werner G."/>
            <person name="Zhou K."/>
            <person name="Grigoriev I.V."/>
            <person name="Rokhsar D.S."/>
            <person name="Grossman A.R."/>
        </authorList>
    </citation>
    <scope>NUCLEOTIDE SEQUENCE [LARGE SCALE GENOMIC DNA]</scope>
    <source>
        <strain evidence="15">CC-503</strain>
    </source>
</reference>
<feature type="transmembrane region" description="Helical" evidence="12">
    <location>
        <begin position="43"/>
        <end position="61"/>
    </location>
</feature>
<feature type="region of interest" description="Disordered" evidence="11">
    <location>
        <begin position="118"/>
        <end position="187"/>
    </location>
</feature>
<keyword evidence="15" id="KW-1185">Reference proteome</keyword>
<feature type="transmembrane region" description="Helical" evidence="12">
    <location>
        <begin position="279"/>
        <end position="302"/>
    </location>
</feature>
<dbReference type="Gramene" id="PNW88736">
    <property type="protein sequence ID" value="PNW88736"/>
    <property type="gene ID" value="CHLRE_01g042150v5"/>
</dbReference>
<dbReference type="FunCoup" id="A0A2K3E7G3">
    <property type="interactions" value="1866"/>
</dbReference>
<accession>A0A2K3E7G3</accession>
<comment type="similarity">
    <text evidence="2">Belongs to the peptidase U48 family.</text>
</comment>
<keyword evidence="5" id="KW-0378">Hydrolase</keyword>
<evidence type="ECO:0000256" key="2">
    <source>
        <dbReference type="ARBA" id="ARBA00006897"/>
    </source>
</evidence>
<dbReference type="EMBL" id="CM008962">
    <property type="protein sequence ID" value="PNW88736.1"/>
    <property type="molecule type" value="Genomic_DNA"/>
</dbReference>
<evidence type="ECO:0000256" key="1">
    <source>
        <dbReference type="ARBA" id="ARBA00004477"/>
    </source>
</evidence>
<dbReference type="RefSeq" id="XP_042928742.1">
    <property type="nucleotide sequence ID" value="XM_043058828.1"/>
</dbReference>
<evidence type="ECO:0000313" key="15">
    <source>
        <dbReference type="Proteomes" id="UP000006906"/>
    </source>
</evidence>
<dbReference type="GeneID" id="5715585"/>
<dbReference type="Pfam" id="PF02517">
    <property type="entry name" value="Rce1-like"/>
    <property type="match status" value="1"/>
</dbReference>
<sequence length="370" mass="39724">MGQSARGLAVLACVANALSYVGLLYVWRGNLPRDHPTTIKRRIISTTLACSVAWLPVYFWATRVKPMAAPIPVHGLLGLRLEGLGRAIVDSLYLCITLFIGPLVYFVYTIDLEDPNESNPPGYSQLQPQHPHPQGGGAGGTGSGGSGGSSDSWSSGYSARAAAGGGGADAQQRRVGPPPTEPSGRQHTVAGASLEQPGALGKLAARVRRLVGDWRLWRNLVAAPLTEEWVFRACMAPLLVMEGLPLVRVVLLTPLFFGAAHLHHAAELVRHQHMPLGRALAAVTFQFAYTTLFGWLATFLFLRTGHLAAPLAAHVFCNWAGFPPFGEMWEHPRAIVLLLTTAGGLVTFVLQLGRMTAPSRYGNEVYGAGW</sequence>
<dbReference type="EC" id="3.4.26.1" evidence="10"/>
<gene>
    <name evidence="14" type="ORF">CHLRE_01g042150v5</name>
</gene>
<keyword evidence="7 12" id="KW-1133">Transmembrane helix</keyword>
<keyword evidence="6" id="KW-0256">Endoplasmic reticulum</keyword>
<feature type="compositionally biased region" description="Low complexity" evidence="11">
    <location>
        <begin position="149"/>
        <end position="162"/>
    </location>
</feature>
<evidence type="ECO:0000256" key="6">
    <source>
        <dbReference type="ARBA" id="ARBA00022824"/>
    </source>
</evidence>
<feature type="compositionally biased region" description="Gly residues" evidence="11">
    <location>
        <begin position="134"/>
        <end position="148"/>
    </location>
</feature>
<feature type="compositionally biased region" description="Polar residues" evidence="11">
    <location>
        <begin position="118"/>
        <end position="128"/>
    </location>
</feature>
<dbReference type="KEGG" id="cre:CHLRE_01g042150v5"/>
<keyword evidence="4 12" id="KW-0812">Transmembrane</keyword>
<evidence type="ECO:0000256" key="4">
    <source>
        <dbReference type="ARBA" id="ARBA00022692"/>
    </source>
</evidence>
<dbReference type="PANTHER" id="PTHR13046">
    <property type="entry name" value="PROTEASE U48 CAAX PRENYL PROTEASE RCE1"/>
    <property type="match status" value="1"/>
</dbReference>
<dbReference type="Proteomes" id="UP000006906">
    <property type="component" value="Chromosome 1"/>
</dbReference>
<dbReference type="GO" id="GO:0005789">
    <property type="term" value="C:endoplasmic reticulum membrane"/>
    <property type="evidence" value="ECO:0000318"/>
    <property type="project" value="GO_Central"/>
</dbReference>
<name>A0A2K3E7G3_CHLRE</name>
<dbReference type="OMA" id="CNWAGFP"/>
<evidence type="ECO:0000256" key="12">
    <source>
        <dbReference type="SAM" id="Phobius"/>
    </source>
</evidence>
<keyword evidence="8 12" id="KW-0472">Membrane</keyword>
<feature type="transmembrane region" description="Helical" evidence="12">
    <location>
        <begin position="229"/>
        <end position="258"/>
    </location>
</feature>
<evidence type="ECO:0000256" key="5">
    <source>
        <dbReference type="ARBA" id="ARBA00022801"/>
    </source>
</evidence>
<evidence type="ECO:0000256" key="9">
    <source>
        <dbReference type="ARBA" id="ARBA00047280"/>
    </source>
</evidence>
<keyword evidence="3" id="KW-0645">Protease</keyword>
<evidence type="ECO:0000256" key="7">
    <source>
        <dbReference type="ARBA" id="ARBA00022989"/>
    </source>
</evidence>
<evidence type="ECO:0000256" key="10">
    <source>
        <dbReference type="ARBA" id="ARBA00049729"/>
    </source>
</evidence>
<organism evidence="14 15">
    <name type="scientific">Chlamydomonas reinhardtii</name>
    <name type="common">Chlamydomonas smithii</name>
    <dbReference type="NCBI Taxonomy" id="3055"/>
    <lineage>
        <taxon>Eukaryota</taxon>
        <taxon>Viridiplantae</taxon>
        <taxon>Chlorophyta</taxon>
        <taxon>core chlorophytes</taxon>
        <taxon>Chlorophyceae</taxon>
        <taxon>CS clade</taxon>
        <taxon>Chlamydomonadales</taxon>
        <taxon>Chlamydomonadaceae</taxon>
        <taxon>Chlamydomonas</taxon>
    </lineage>
</organism>
<evidence type="ECO:0000313" key="14">
    <source>
        <dbReference type="EMBL" id="PNW88736.1"/>
    </source>
</evidence>
<evidence type="ECO:0000256" key="11">
    <source>
        <dbReference type="SAM" id="MobiDB-lite"/>
    </source>
</evidence>
<evidence type="ECO:0000256" key="8">
    <source>
        <dbReference type="ARBA" id="ARBA00023136"/>
    </source>
</evidence>
<feature type="transmembrane region" description="Helical" evidence="12">
    <location>
        <begin position="87"/>
        <end position="108"/>
    </location>
</feature>
<evidence type="ECO:0000259" key="13">
    <source>
        <dbReference type="Pfam" id="PF02517"/>
    </source>
</evidence>
<evidence type="ECO:0000256" key="3">
    <source>
        <dbReference type="ARBA" id="ARBA00022670"/>
    </source>
</evidence>
<comment type="catalytic activity">
    <reaction evidence="9">
        <text>Hydrolyzes the peptide bond -P2-(S-farnesyl or geranylgeranyl)C-P1'-P2'-P3'-COOH where P1' and P2' are amino acids with aliphatic sidechains and P3' is any C-terminal residue.</text>
        <dbReference type="EC" id="3.4.26.1"/>
    </reaction>
</comment>
<dbReference type="GO" id="GO:0004222">
    <property type="term" value="F:metalloendopeptidase activity"/>
    <property type="evidence" value="ECO:0000318"/>
    <property type="project" value="GO_Central"/>
</dbReference>